<name>A0A3B0ZWX3_9ZZZZ</name>
<reference evidence="1" key="1">
    <citation type="submission" date="2018-06" db="EMBL/GenBank/DDBJ databases">
        <authorList>
            <person name="Zhirakovskaya E."/>
        </authorList>
    </citation>
    <scope>NUCLEOTIDE SEQUENCE</scope>
</reference>
<feature type="non-terminal residue" evidence="1">
    <location>
        <position position="1"/>
    </location>
</feature>
<protein>
    <submittedName>
        <fullName evidence="1">Uncharacterized protein</fullName>
    </submittedName>
</protein>
<accession>A0A3B0ZWX3</accession>
<sequence>QAVMNDGSANSKLDQLISFTKSL</sequence>
<dbReference type="EMBL" id="UOFQ01000189">
    <property type="protein sequence ID" value="VAW90439.1"/>
    <property type="molecule type" value="Genomic_DNA"/>
</dbReference>
<organism evidence="1">
    <name type="scientific">hydrothermal vent metagenome</name>
    <dbReference type="NCBI Taxonomy" id="652676"/>
    <lineage>
        <taxon>unclassified sequences</taxon>
        <taxon>metagenomes</taxon>
        <taxon>ecological metagenomes</taxon>
    </lineage>
</organism>
<dbReference type="AlphaFoldDB" id="A0A3B0ZWX3"/>
<gene>
    <name evidence="1" type="ORF">MNBD_GAMMA17-1331</name>
</gene>
<proteinExistence type="predicted"/>
<evidence type="ECO:0000313" key="1">
    <source>
        <dbReference type="EMBL" id="VAW90439.1"/>
    </source>
</evidence>